<gene>
    <name evidence="1" type="ORF">NMK_2451</name>
</gene>
<dbReference type="Proteomes" id="UP000245081">
    <property type="component" value="Unassembled WGS sequence"/>
</dbReference>
<organism evidence="1 2">
    <name type="scientific">Novimethylophilus kurashikiensis</name>
    <dbReference type="NCBI Taxonomy" id="1825523"/>
    <lineage>
        <taxon>Bacteria</taxon>
        <taxon>Pseudomonadati</taxon>
        <taxon>Pseudomonadota</taxon>
        <taxon>Betaproteobacteria</taxon>
        <taxon>Nitrosomonadales</taxon>
        <taxon>Methylophilaceae</taxon>
        <taxon>Novimethylophilus</taxon>
    </lineage>
</organism>
<proteinExistence type="predicted"/>
<sequence>MARYAPFTGQLYQLNAAYKLHVGAYVAVNGPHDRYGIVTSIAESKSSEGFLHQIRGCKPRSLEKPAYQF</sequence>
<protein>
    <submittedName>
        <fullName evidence="1">Uncharacterized protein</fullName>
    </submittedName>
</protein>
<name>A0A2R5F9E5_9PROT</name>
<evidence type="ECO:0000313" key="1">
    <source>
        <dbReference type="EMBL" id="GBG14850.1"/>
    </source>
</evidence>
<dbReference type="EMBL" id="BDOQ01000010">
    <property type="protein sequence ID" value="GBG14850.1"/>
    <property type="molecule type" value="Genomic_DNA"/>
</dbReference>
<reference evidence="1 2" key="1">
    <citation type="journal article" date="2018" name="Environ. Microbiol.">
        <title>Isolation and genomic characterization of Novimethylophilus kurashikiensis gen. nov. sp. nov., a new lanthanide-dependent methylotrophic species of Methylophilaceae.</title>
        <authorList>
            <person name="Lv H."/>
            <person name="Sahin N."/>
            <person name="Tani A."/>
        </authorList>
    </citation>
    <scope>NUCLEOTIDE SEQUENCE [LARGE SCALE GENOMIC DNA]</scope>
    <source>
        <strain evidence="1 2">La2-4</strain>
    </source>
</reference>
<comment type="caution">
    <text evidence="1">The sequence shown here is derived from an EMBL/GenBank/DDBJ whole genome shotgun (WGS) entry which is preliminary data.</text>
</comment>
<evidence type="ECO:0000313" key="2">
    <source>
        <dbReference type="Proteomes" id="UP000245081"/>
    </source>
</evidence>
<dbReference type="AlphaFoldDB" id="A0A2R5F9E5"/>
<keyword evidence="2" id="KW-1185">Reference proteome</keyword>
<accession>A0A2R5F9E5</accession>